<dbReference type="InterPro" id="IPR010573">
    <property type="entry name" value="MFS_Str1/Tri12-like"/>
</dbReference>
<feature type="transmembrane region" description="Helical" evidence="7">
    <location>
        <begin position="380"/>
        <end position="401"/>
    </location>
</feature>
<keyword evidence="10" id="KW-1185">Reference proteome</keyword>
<evidence type="ECO:0000313" key="9">
    <source>
        <dbReference type="EMBL" id="KZL66598.1"/>
    </source>
</evidence>
<keyword evidence="3" id="KW-0813">Transport</keyword>
<feature type="transmembrane region" description="Helical" evidence="7">
    <location>
        <begin position="132"/>
        <end position="153"/>
    </location>
</feature>
<feature type="transmembrane region" description="Helical" evidence="7">
    <location>
        <begin position="64"/>
        <end position="83"/>
    </location>
</feature>
<evidence type="ECO:0000256" key="3">
    <source>
        <dbReference type="ARBA" id="ARBA00022448"/>
    </source>
</evidence>
<gene>
    <name evidence="9" type="ORF">CT0861_05189</name>
</gene>
<dbReference type="InterPro" id="IPR036259">
    <property type="entry name" value="MFS_trans_sf"/>
</dbReference>
<dbReference type="EMBL" id="LFIV01000170">
    <property type="protein sequence ID" value="KZL66598.1"/>
    <property type="molecule type" value="Genomic_DNA"/>
</dbReference>
<evidence type="ECO:0000313" key="10">
    <source>
        <dbReference type="Proteomes" id="UP000076552"/>
    </source>
</evidence>
<feature type="transmembrane region" description="Helical" evidence="7">
    <location>
        <begin position="6"/>
        <end position="24"/>
    </location>
</feature>
<dbReference type="PANTHER" id="PTHR23501">
    <property type="entry name" value="MAJOR FACILITATOR SUPERFAMILY"/>
    <property type="match status" value="1"/>
</dbReference>
<dbReference type="GO" id="GO:0005886">
    <property type="term" value="C:plasma membrane"/>
    <property type="evidence" value="ECO:0007669"/>
    <property type="project" value="TreeGrafter"/>
</dbReference>
<protein>
    <submittedName>
        <fullName evidence="9">MFS multidrug transporter</fullName>
    </submittedName>
</protein>
<feature type="transmembrane region" description="Helical" evidence="7">
    <location>
        <begin position="36"/>
        <end position="58"/>
    </location>
</feature>
<keyword evidence="4 7" id="KW-0812">Transmembrane</keyword>
<dbReference type="Gene3D" id="1.20.1250.20">
    <property type="entry name" value="MFS general substrate transporter like domains"/>
    <property type="match status" value="1"/>
</dbReference>
<feature type="transmembrane region" description="Helical" evidence="7">
    <location>
        <begin position="302"/>
        <end position="325"/>
    </location>
</feature>
<evidence type="ECO:0000256" key="1">
    <source>
        <dbReference type="ARBA" id="ARBA00004141"/>
    </source>
</evidence>
<evidence type="ECO:0000256" key="7">
    <source>
        <dbReference type="SAM" id="Phobius"/>
    </source>
</evidence>
<keyword evidence="5 7" id="KW-1133">Transmembrane helix</keyword>
<dbReference type="GO" id="GO:0022857">
    <property type="term" value="F:transmembrane transporter activity"/>
    <property type="evidence" value="ECO:0007669"/>
    <property type="project" value="InterPro"/>
</dbReference>
<reference evidence="9 10" key="1">
    <citation type="submission" date="2015-06" db="EMBL/GenBank/DDBJ databases">
        <title>Survival trade-offs in plant roots during colonization by closely related pathogenic and mutualistic fungi.</title>
        <authorList>
            <person name="Hacquard S."/>
            <person name="Kracher B."/>
            <person name="Hiruma K."/>
            <person name="Weinman A."/>
            <person name="Muench P."/>
            <person name="Garrido Oter R."/>
            <person name="Ver Loren van Themaat E."/>
            <person name="Dallerey J.-F."/>
            <person name="Damm U."/>
            <person name="Henrissat B."/>
            <person name="Lespinet O."/>
            <person name="Thon M."/>
            <person name="Kemen E."/>
            <person name="McHardy A.C."/>
            <person name="Schulze-Lefert P."/>
            <person name="O'Connell R.J."/>
        </authorList>
    </citation>
    <scope>NUCLEOTIDE SEQUENCE [LARGE SCALE GENOMIC DNA]</scope>
    <source>
        <strain evidence="9 10">0861</strain>
    </source>
</reference>
<keyword evidence="6 7" id="KW-0472">Membrane</keyword>
<comment type="similarity">
    <text evidence="2">Belongs to the major facilitator superfamily. TCR/Tet family.</text>
</comment>
<dbReference type="PANTHER" id="PTHR23501:SF193">
    <property type="entry name" value="MULTIDRUG TRANSPORTER, PUTATIVE (AFU_ORTHOLOGUE AFUA_8G00940)-RELATED"/>
    <property type="match status" value="1"/>
</dbReference>
<name>A0A166PBR6_9PEZI</name>
<feature type="transmembrane region" description="Helical" evidence="7">
    <location>
        <begin position="239"/>
        <end position="259"/>
    </location>
</feature>
<comment type="caution">
    <text evidence="9">The sequence shown here is derived from an EMBL/GenBank/DDBJ whole genome shotgun (WGS) entry which is preliminary data.</text>
</comment>
<dbReference type="Pfam" id="PF06609">
    <property type="entry name" value="TRI12"/>
    <property type="match status" value="1"/>
</dbReference>
<dbReference type="SUPFAM" id="SSF103473">
    <property type="entry name" value="MFS general substrate transporter"/>
    <property type="match status" value="1"/>
</dbReference>
<feature type="transmembrane region" description="Helical" evidence="7">
    <location>
        <begin position="173"/>
        <end position="194"/>
    </location>
</feature>
<feature type="domain" description="Major facilitator superfamily (MFS) profile" evidence="8">
    <location>
        <begin position="1"/>
        <end position="403"/>
    </location>
</feature>
<organism evidence="9 10">
    <name type="scientific">Colletotrichum tofieldiae</name>
    <dbReference type="NCBI Taxonomy" id="708197"/>
    <lineage>
        <taxon>Eukaryota</taxon>
        <taxon>Fungi</taxon>
        <taxon>Dikarya</taxon>
        <taxon>Ascomycota</taxon>
        <taxon>Pezizomycotina</taxon>
        <taxon>Sordariomycetes</taxon>
        <taxon>Hypocreomycetidae</taxon>
        <taxon>Glomerellales</taxon>
        <taxon>Glomerellaceae</taxon>
        <taxon>Colletotrichum</taxon>
        <taxon>Colletotrichum spaethianum species complex</taxon>
    </lineage>
</organism>
<evidence type="ECO:0000259" key="8">
    <source>
        <dbReference type="PROSITE" id="PS50850"/>
    </source>
</evidence>
<dbReference type="PROSITE" id="PS50850">
    <property type="entry name" value="MFS"/>
    <property type="match status" value="1"/>
</dbReference>
<dbReference type="InterPro" id="IPR020846">
    <property type="entry name" value="MFS_dom"/>
</dbReference>
<evidence type="ECO:0000256" key="6">
    <source>
        <dbReference type="ARBA" id="ARBA00023136"/>
    </source>
</evidence>
<feature type="transmembrane region" description="Helical" evidence="7">
    <location>
        <begin position="214"/>
        <end position="232"/>
    </location>
</feature>
<dbReference type="AlphaFoldDB" id="A0A166PBR6"/>
<sequence length="411" mass="42696">MTGQWTYLVFFALFEIGSLICGLANSSVMLIAGRAIAGLGGSGLLNGGMTIIAGAIPLEKRPRFYINLPVGGVAGVLLILIKIPELTVKGPFTLSLVKKTIPEIDLIGFALFTPASTMFLLALQFGGNDYPWNSSVVIGLFCGAGVSAILFVVWERRVGDRAMIPFSVAGRRIVYCSALNGAALVVAILVAAQYLPIYFQGVLGYGPAMSGVNLLPTILSQLVMVILSGVLIQKAGYYLPIAVAGSALSAIGNGLVSMFSPTTKIATWIGFQIVLGSGRGIGMQTGVIAVQNGLPAAQIPIGIAFTIFCQNFAGAIFVAVSNVIFTHSLASEIRAHAPSVSLQAALAAGSKPSAIRSLVPPGSSEIDGVLAAFSNSINKVFYLLVACCGGGLLASFGMGWVNIKKKKHPQT</sequence>
<dbReference type="Proteomes" id="UP000076552">
    <property type="component" value="Unassembled WGS sequence"/>
</dbReference>
<evidence type="ECO:0000256" key="5">
    <source>
        <dbReference type="ARBA" id="ARBA00022989"/>
    </source>
</evidence>
<accession>A0A166PBR6</accession>
<evidence type="ECO:0000256" key="4">
    <source>
        <dbReference type="ARBA" id="ARBA00022692"/>
    </source>
</evidence>
<proteinExistence type="inferred from homology"/>
<evidence type="ECO:0000256" key="2">
    <source>
        <dbReference type="ARBA" id="ARBA00007520"/>
    </source>
</evidence>
<comment type="subcellular location">
    <subcellularLocation>
        <location evidence="1">Membrane</location>
        <topology evidence="1">Multi-pass membrane protein</topology>
    </subcellularLocation>
</comment>